<reference evidence="2" key="1">
    <citation type="journal article" date="2022" name="Nat. Commun.">
        <title>Chromosome evolution and the genetic basis of agronomically important traits in greater yam.</title>
        <authorList>
            <person name="Bredeson J.V."/>
            <person name="Lyons J.B."/>
            <person name="Oniyinde I.O."/>
            <person name="Okereke N.R."/>
            <person name="Kolade O."/>
            <person name="Nnabue I."/>
            <person name="Nwadili C.O."/>
            <person name="Hribova E."/>
            <person name="Parker M."/>
            <person name="Nwogha J."/>
            <person name="Shu S."/>
            <person name="Carlson J."/>
            <person name="Kariba R."/>
            <person name="Muthemba S."/>
            <person name="Knop K."/>
            <person name="Barton G.J."/>
            <person name="Sherwood A.V."/>
            <person name="Lopez-Montes A."/>
            <person name="Asiedu R."/>
            <person name="Jamnadass R."/>
            <person name="Muchugi A."/>
            <person name="Goodstein D."/>
            <person name="Egesi C.N."/>
            <person name="Featherston J."/>
            <person name="Asfaw A."/>
            <person name="Simpson G.G."/>
            <person name="Dolezel J."/>
            <person name="Hendre P.S."/>
            <person name="Van Deynze A."/>
            <person name="Kumar P.L."/>
            <person name="Obidiegwu J.E."/>
            <person name="Bhattacharjee R."/>
            <person name="Rokhsar D.S."/>
        </authorList>
    </citation>
    <scope>NUCLEOTIDE SEQUENCE [LARGE SCALE GENOMIC DNA]</scope>
    <source>
        <strain evidence="2">cv. TDa95/00328</strain>
    </source>
</reference>
<name>A0ACB7VM59_DIOAL</name>
<evidence type="ECO:0000313" key="1">
    <source>
        <dbReference type="EMBL" id="KAH7675360.1"/>
    </source>
</evidence>
<organism evidence="1 2">
    <name type="scientific">Dioscorea alata</name>
    <name type="common">Purple yam</name>
    <dbReference type="NCBI Taxonomy" id="55571"/>
    <lineage>
        <taxon>Eukaryota</taxon>
        <taxon>Viridiplantae</taxon>
        <taxon>Streptophyta</taxon>
        <taxon>Embryophyta</taxon>
        <taxon>Tracheophyta</taxon>
        <taxon>Spermatophyta</taxon>
        <taxon>Magnoliopsida</taxon>
        <taxon>Liliopsida</taxon>
        <taxon>Dioscoreales</taxon>
        <taxon>Dioscoreaceae</taxon>
        <taxon>Dioscorea</taxon>
    </lineage>
</organism>
<evidence type="ECO:0000313" key="2">
    <source>
        <dbReference type="Proteomes" id="UP000827976"/>
    </source>
</evidence>
<sequence length="218" mass="24873">MCIFIFEINMKFCSKKQGNSLKPIRGSGKSPSCFCLFPKIHSACQTQGGVPVYLNVYDLTSMNDYIRWAGIGVFHCGVEVYGVEYAFGVHSYPTSGIFEVEPRRCPGFRFRKAIFMGMTSLNPNQVSEFMERQSLNYTGDTYHLITKNCNHFCKDICYKLTGNSIPKWVNRLARIGAICSNILPKALKVSAVRQIKDYESQEGEKQRLRPMFQRRSSI</sequence>
<accession>A0ACB7VM59</accession>
<comment type="caution">
    <text evidence="1">The sequence shown here is derived from an EMBL/GenBank/DDBJ whole genome shotgun (WGS) entry which is preliminary data.</text>
</comment>
<dbReference type="Proteomes" id="UP000827976">
    <property type="component" value="Chromosome 8"/>
</dbReference>
<protein>
    <submittedName>
        <fullName evidence="1">PPPDE peptidase domain-containing protein</fullName>
    </submittedName>
</protein>
<proteinExistence type="predicted"/>
<gene>
    <name evidence="1" type="ORF">IHE45_08G129800</name>
</gene>
<keyword evidence="2" id="KW-1185">Reference proteome</keyword>
<dbReference type="EMBL" id="CM037018">
    <property type="protein sequence ID" value="KAH7675360.1"/>
    <property type="molecule type" value="Genomic_DNA"/>
</dbReference>